<proteinExistence type="predicted"/>
<sequence>MRRCYFAGPHSRASRTVGSSEEELFYVNTAQRRIHPMLHKMHNSLQIPRAR</sequence>
<accession>A0A6A6QXX6</accession>
<protein>
    <submittedName>
        <fullName evidence="2">Uncharacterized protein</fullName>
    </submittedName>
</protein>
<reference evidence="2" key="1">
    <citation type="journal article" date="2020" name="Stud. Mycol.">
        <title>101 Dothideomycetes genomes: a test case for predicting lifestyles and emergence of pathogens.</title>
        <authorList>
            <person name="Haridas S."/>
            <person name="Albert R."/>
            <person name="Binder M."/>
            <person name="Bloem J."/>
            <person name="Labutti K."/>
            <person name="Salamov A."/>
            <person name="Andreopoulos B."/>
            <person name="Baker S."/>
            <person name="Barry K."/>
            <person name="Bills G."/>
            <person name="Bluhm B."/>
            <person name="Cannon C."/>
            <person name="Castanera R."/>
            <person name="Culley D."/>
            <person name="Daum C."/>
            <person name="Ezra D."/>
            <person name="Gonzalez J."/>
            <person name="Henrissat B."/>
            <person name="Kuo A."/>
            <person name="Liang C."/>
            <person name="Lipzen A."/>
            <person name="Lutzoni F."/>
            <person name="Magnuson J."/>
            <person name="Mondo S."/>
            <person name="Nolan M."/>
            <person name="Ohm R."/>
            <person name="Pangilinan J."/>
            <person name="Park H.-J."/>
            <person name="Ramirez L."/>
            <person name="Alfaro M."/>
            <person name="Sun H."/>
            <person name="Tritt A."/>
            <person name="Yoshinaga Y."/>
            <person name="Zwiers L.-H."/>
            <person name="Turgeon B."/>
            <person name="Goodwin S."/>
            <person name="Spatafora J."/>
            <person name="Crous P."/>
            <person name="Grigoriev I."/>
        </authorList>
    </citation>
    <scope>NUCLEOTIDE SEQUENCE</scope>
    <source>
        <strain evidence="2">CBS 269.34</strain>
    </source>
</reference>
<dbReference type="EMBL" id="MU004186">
    <property type="protein sequence ID" value="KAF2497318.1"/>
    <property type="molecule type" value="Genomic_DNA"/>
</dbReference>
<evidence type="ECO:0000256" key="1">
    <source>
        <dbReference type="SAM" id="MobiDB-lite"/>
    </source>
</evidence>
<evidence type="ECO:0000313" key="3">
    <source>
        <dbReference type="Proteomes" id="UP000799750"/>
    </source>
</evidence>
<feature type="region of interest" description="Disordered" evidence="1">
    <location>
        <begin position="1"/>
        <end position="20"/>
    </location>
</feature>
<keyword evidence="3" id="KW-1185">Reference proteome</keyword>
<name>A0A6A6QXX6_9PEZI</name>
<gene>
    <name evidence="2" type="ORF">BU16DRAFT_525012</name>
</gene>
<dbReference type="AlphaFoldDB" id="A0A6A6QXX6"/>
<organism evidence="2 3">
    <name type="scientific">Lophium mytilinum</name>
    <dbReference type="NCBI Taxonomy" id="390894"/>
    <lineage>
        <taxon>Eukaryota</taxon>
        <taxon>Fungi</taxon>
        <taxon>Dikarya</taxon>
        <taxon>Ascomycota</taxon>
        <taxon>Pezizomycotina</taxon>
        <taxon>Dothideomycetes</taxon>
        <taxon>Pleosporomycetidae</taxon>
        <taxon>Mytilinidiales</taxon>
        <taxon>Mytilinidiaceae</taxon>
        <taxon>Lophium</taxon>
    </lineage>
</organism>
<dbReference type="Proteomes" id="UP000799750">
    <property type="component" value="Unassembled WGS sequence"/>
</dbReference>
<evidence type="ECO:0000313" key="2">
    <source>
        <dbReference type="EMBL" id="KAF2497318.1"/>
    </source>
</evidence>